<gene>
    <name evidence="1" type="ORF">WN51_06682</name>
</gene>
<organism evidence="1 2">
    <name type="scientific">Melipona quadrifasciata</name>
    <dbReference type="NCBI Taxonomy" id="166423"/>
    <lineage>
        <taxon>Eukaryota</taxon>
        <taxon>Metazoa</taxon>
        <taxon>Ecdysozoa</taxon>
        <taxon>Arthropoda</taxon>
        <taxon>Hexapoda</taxon>
        <taxon>Insecta</taxon>
        <taxon>Pterygota</taxon>
        <taxon>Neoptera</taxon>
        <taxon>Endopterygota</taxon>
        <taxon>Hymenoptera</taxon>
        <taxon>Apocrita</taxon>
        <taxon>Aculeata</taxon>
        <taxon>Apoidea</taxon>
        <taxon>Anthophila</taxon>
        <taxon>Apidae</taxon>
        <taxon>Melipona</taxon>
    </lineage>
</organism>
<dbReference type="Proteomes" id="UP000053105">
    <property type="component" value="Unassembled WGS sequence"/>
</dbReference>
<dbReference type="EMBL" id="KQ435701">
    <property type="protein sequence ID" value="KOX80393.1"/>
    <property type="molecule type" value="Genomic_DNA"/>
</dbReference>
<name>A0A0M9ACD4_9HYME</name>
<reference evidence="1 2" key="1">
    <citation type="submission" date="2015-07" db="EMBL/GenBank/DDBJ databases">
        <title>The genome of Melipona quadrifasciata.</title>
        <authorList>
            <person name="Pan H."/>
            <person name="Kapheim K."/>
        </authorList>
    </citation>
    <scope>NUCLEOTIDE SEQUENCE [LARGE SCALE GENOMIC DNA]</scope>
    <source>
        <strain evidence="1">0111107301</strain>
        <tissue evidence="1">Whole body</tissue>
    </source>
</reference>
<sequence length="146" mass="17216">MCINSERYARHFRQKGERKRWKRWENTLGNTLRDSNHLNDPETATWTITANANDRLRDGVASEQIGCPARDGRLIEWSCDRTRQASFDETIFKNLSILLSIDLSREIYLEPSKSSKIEEIWILQKQTQQHEKCVPVKTNGSFYWEL</sequence>
<evidence type="ECO:0000313" key="2">
    <source>
        <dbReference type="Proteomes" id="UP000053105"/>
    </source>
</evidence>
<accession>A0A0M9ACD4</accession>
<dbReference type="AlphaFoldDB" id="A0A0M9ACD4"/>
<proteinExistence type="predicted"/>
<protein>
    <submittedName>
        <fullName evidence="1">Uncharacterized protein</fullName>
    </submittedName>
</protein>
<evidence type="ECO:0000313" key="1">
    <source>
        <dbReference type="EMBL" id="KOX80393.1"/>
    </source>
</evidence>
<keyword evidence="2" id="KW-1185">Reference proteome</keyword>